<evidence type="ECO:0000313" key="3">
    <source>
        <dbReference type="Proteomes" id="UP000318353"/>
    </source>
</evidence>
<reference evidence="2 3" key="1">
    <citation type="submission" date="2019-01" db="EMBL/GenBank/DDBJ databases">
        <title>Comparative genomic analysis identifies haemin-independent Haemophilus haemolyticus: a formal re-classification of Haemophilus intermedius.</title>
        <authorList>
            <person name="Harris T.M."/>
            <person name="Price E.P."/>
            <person name="Sarovich D.S."/>
            <person name="Norskov-Lauritsen N."/>
            <person name="Beissbarth J."/>
            <person name="Chang A.B."/>
            <person name="Smith-Vaughan H.C."/>
        </authorList>
    </citation>
    <scope>NUCLEOTIDE SEQUENCE [LARGE SCALE GENOMIC DNA]</scope>
    <source>
        <strain evidence="2 3">CCUG 15949</strain>
    </source>
</reference>
<comment type="caution">
    <text evidence="2">The sequence shown here is derived from an EMBL/GenBank/DDBJ whole genome shotgun (WGS) entry which is preliminary data.</text>
</comment>
<protein>
    <recommendedName>
        <fullName evidence="1">GAPS4 PD-(D/E)XK nuclease domain-containing protein</fullName>
    </recommendedName>
</protein>
<evidence type="ECO:0000313" key="2">
    <source>
        <dbReference type="EMBL" id="TPH05862.1"/>
    </source>
</evidence>
<dbReference type="Proteomes" id="UP000318353">
    <property type="component" value="Unassembled WGS sequence"/>
</dbReference>
<dbReference type="Pfam" id="PF26115">
    <property type="entry name" value="PDDEXK_GAPS4"/>
    <property type="match status" value="1"/>
</dbReference>
<evidence type="ECO:0000259" key="1">
    <source>
        <dbReference type="Pfam" id="PF26115"/>
    </source>
</evidence>
<proteinExistence type="predicted"/>
<organism evidence="2 3">
    <name type="scientific">Haemophilus haemolyticus</name>
    <dbReference type="NCBI Taxonomy" id="726"/>
    <lineage>
        <taxon>Bacteria</taxon>
        <taxon>Pseudomonadati</taxon>
        <taxon>Pseudomonadota</taxon>
        <taxon>Gammaproteobacteria</taxon>
        <taxon>Pasteurellales</taxon>
        <taxon>Pasteurellaceae</taxon>
        <taxon>Haemophilus</taxon>
    </lineage>
</organism>
<feature type="domain" description="GAPS4 PD-(D/E)XK nuclease" evidence="1">
    <location>
        <begin position="1"/>
        <end position="155"/>
    </location>
</feature>
<keyword evidence="3" id="KW-1185">Reference proteome</keyword>
<dbReference type="InterPro" id="IPR058873">
    <property type="entry name" value="PDDEXK_GAPS4"/>
</dbReference>
<dbReference type="EMBL" id="SDPH01000009">
    <property type="protein sequence ID" value="TPH05862.1"/>
    <property type="molecule type" value="Genomic_DNA"/>
</dbReference>
<dbReference type="RefSeq" id="WP_140585985.1">
    <property type="nucleotide sequence ID" value="NZ_SDPH01000009.1"/>
</dbReference>
<gene>
    <name evidence="2" type="ORF">EUX50_03285</name>
</gene>
<name>A0ABY2YTQ5_HAEHA</name>
<accession>A0ABY2YTQ5</accession>
<sequence>MGETVNKSKLAEKIGKKIFKALFWEVCLPTNINFPCSCPLPKDEKEKKLGKTYHQNQGTHPMDASFSYIDPYLGKRIYLNVDFKSYSSQSITNHQIRNSLISLAETISCAQDSSDWANFVCCNEAVKEVRGLLFLYNSDYKYEHDINYILDRVKIENIPIDRNQYIHLLDPLTINRINSLVTDLALLKGDLYDNYSFYYPNHRLSKNTVNNSITPPLPCTIEMICSNYTVIQYKKEDIEGFLVYYNGKGEDKNEFLYLFDYLTSVQIPFNEHLKIRASNADVSTYISNNFQMAKQTYLQEWNFSESVIESLKDLEIETIDQNTPNFIQTLQGWGELK</sequence>